<dbReference type="EMBL" id="LGCI01000010">
    <property type="protein sequence ID" value="KOY81369.1"/>
    <property type="molecule type" value="Genomic_DNA"/>
</dbReference>
<evidence type="ECO:0000256" key="2">
    <source>
        <dbReference type="ARBA" id="ARBA00012074"/>
    </source>
</evidence>
<reference evidence="6 7" key="1">
    <citation type="submission" date="2015-07" db="EMBL/GenBank/DDBJ databases">
        <title>Genome sequencing project for genomic taxonomy and phylogenomics of Bacillus-like bacteria.</title>
        <authorList>
            <person name="Liu B."/>
            <person name="Wang J."/>
            <person name="Zhu Y."/>
            <person name="Liu G."/>
            <person name="Chen Q."/>
            <person name="Chen Z."/>
            <person name="Che J."/>
            <person name="Ge C."/>
            <person name="Shi H."/>
            <person name="Pan Z."/>
            <person name="Liu X."/>
        </authorList>
    </citation>
    <scope>NUCLEOTIDE SEQUENCE [LARGE SCALE GENOMIC DNA]</scope>
    <source>
        <strain evidence="6 7">DSM 54</strain>
    </source>
</reference>
<sequence length="303" mass="34363">MYDKTIINNEEFFVEWLANKFCYSSILEAIVWPSPGLVNLFDNGSHNDMDVKIFLNSSIFLKKYFKQAAVIGYKNHHQIDKIFPHLREVGKQAEKEMFLLNKGVNTHKGTIFLGLLVCAAASIVYKNTKELSPVSICDQTSIISKKYLEKDLEYEGKNLTTGLKAYKEYGFTGIRGQVIDGLAIIHNFSLPILKESLINGLSLRLSLVQTLISLISRLDDTTILNRKFEVDRIHFAKKWALKVLEAGGIYTKEGKKLIKVMNEEFKQCSISPGGSADLLIITASLYFWNEELPEVQEILNEIS</sequence>
<evidence type="ECO:0000313" key="6">
    <source>
        <dbReference type="EMBL" id="KOY81369.1"/>
    </source>
</evidence>
<evidence type="ECO:0000256" key="4">
    <source>
        <dbReference type="ARBA" id="ARBA00022741"/>
    </source>
</evidence>
<dbReference type="Gene3D" id="1.10.4200.10">
    <property type="entry name" value="Triphosphoribosyl-dephospho-CoA protein"/>
    <property type="match status" value="1"/>
</dbReference>
<dbReference type="EC" id="2.4.2.52" evidence="2"/>
<dbReference type="RefSeq" id="WP_053996616.1">
    <property type="nucleotide sequence ID" value="NZ_CP065643.1"/>
</dbReference>
<keyword evidence="3" id="KW-0808">Transferase</keyword>
<keyword evidence="7" id="KW-1185">Reference proteome</keyword>
<proteinExistence type="predicted"/>
<protein>
    <recommendedName>
        <fullName evidence="2">triphosphoribosyl-dephospho-CoA synthase</fullName>
        <ecNumber evidence="2">2.4.2.52</ecNumber>
    </recommendedName>
</protein>
<dbReference type="GO" id="GO:0005524">
    <property type="term" value="F:ATP binding"/>
    <property type="evidence" value="ECO:0007669"/>
    <property type="project" value="UniProtKB-KW"/>
</dbReference>
<dbReference type="Proteomes" id="UP000037977">
    <property type="component" value="Unassembled WGS sequence"/>
</dbReference>
<dbReference type="AlphaFoldDB" id="A0A0M9DI57"/>
<comment type="caution">
    <text evidence="6">The sequence shown here is derived from an EMBL/GenBank/DDBJ whole genome shotgun (WGS) entry which is preliminary data.</text>
</comment>
<organism evidence="6 7">
    <name type="scientific">Lysinibacillus macroides</name>
    <dbReference type="NCBI Taxonomy" id="33935"/>
    <lineage>
        <taxon>Bacteria</taxon>
        <taxon>Bacillati</taxon>
        <taxon>Bacillota</taxon>
        <taxon>Bacilli</taxon>
        <taxon>Bacillales</taxon>
        <taxon>Bacillaceae</taxon>
        <taxon>Lysinibacillus</taxon>
    </lineage>
</organism>
<dbReference type="GO" id="GO:0051191">
    <property type="term" value="P:prosthetic group biosynthetic process"/>
    <property type="evidence" value="ECO:0007669"/>
    <property type="project" value="TreeGrafter"/>
</dbReference>
<keyword evidence="4" id="KW-0547">Nucleotide-binding</keyword>
<dbReference type="GO" id="GO:0046917">
    <property type="term" value="F:triphosphoribosyl-dephospho-CoA synthase activity"/>
    <property type="evidence" value="ECO:0007669"/>
    <property type="project" value="UniProtKB-EC"/>
</dbReference>
<evidence type="ECO:0000256" key="5">
    <source>
        <dbReference type="ARBA" id="ARBA00022840"/>
    </source>
</evidence>
<dbReference type="Pfam" id="PF01874">
    <property type="entry name" value="CitG"/>
    <property type="match status" value="1"/>
</dbReference>
<dbReference type="PANTHER" id="PTHR30201">
    <property type="entry name" value="TRIPHOSPHORIBOSYL-DEPHOSPHO-COA SYNTHASE"/>
    <property type="match status" value="1"/>
</dbReference>
<dbReference type="PATRIC" id="fig|33935.3.peg.2787"/>
<dbReference type="STRING" id="33935.ADM90_19800"/>
<evidence type="ECO:0000256" key="3">
    <source>
        <dbReference type="ARBA" id="ARBA00022679"/>
    </source>
</evidence>
<name>A0A0M9DI57_9BACI</name>
<evidence type="ECO:0000256" key="1">
    <source>
        <dbReference type="ARBA" id="ARBA00001210"/>
    </source>
</evidence>
<dbReference type="OrthoDB" id="114886at2"/>
<dbReference type="InterPro" id="IPR002736">
    <property type="entry name" value="CitG"/>
</dbReference>
<dbReference type="PANTHER" id="PTHR30201:SF2">
    <property type="entry name" value="2-(5''-TRIPHOSPHORIBOSYL)-3'-DEPHOSPHOCOENZYME-A SYNTHASE"/>
    <property type="match status" value="1"/>
</dbReference>
<comment type="catalytic activity">
    <reaction evidence="1">
        <text>3'-dephospho-CoA + ATP = 2'-(5''-triphospho-alpha-D-ribosyl)-3'-dephospho-CoA + adenine</text>
        <dbReference type="Rhea" id="RHEA:15117"/>
        <dbReference type="ChEBI" id="CHEBI:16708"/>
        <dbReference type="ChEBI" id="CHEBI:30616"/>
        <dbReference type="ChEBI" id="CHEBI:57328"/>
        <dbReference type="ChEBI" id="CHEBI:61378"/>
        <dbReference type="EC" id="2.4.2.52"/>
    </reaction>
</comment>
<evidence type="ECO:0000313" key="7">
    <source>
        <dbReference type="Proteomes" id="UP000037977"/>
    </source>
</evidence>
<keyword evidence="5" id="KW-0067">ATP-binding</keyword>
<accession>A0A0M9DI57</accession>
<gene>
    <name evidence="6" type="ORF">ADM90_19800</name>
</gene>